<dbReference type="SMART" id="SM00119">
    <property type="entry name" value="HECTc"/>
    <property type="match status" value="1"/>
</dbReference>
<dbReference type="PANTHER" id="PTHR45622:SF76">
    <property type="entry name" value="HECT AND RLD DOMAIN CONTAINING E3 UBIQUITIN LIGASE 4, ISOFORM C"/>
    <property type="match status" value="1"/>
</dbReference>
<dbReference type="PROSITE" id="PS50237">
    <property type="entry name" value="HECT"/>
    <property type="match status" value="1"/>
</dbReference>
<dbReference type="FunFam" id="3.30.2410.10:FF:000003">
    <property type="entry name" value="probable E3 ubiquitin-protein ligase HERC4 isoform X1"/>
    <property type="match status" value="1"/>
</dbReference>
<dbReference type="Pfam" id="PF25390">
    <property type="entry name" value="WD40_RLD"/>
    <property type="match status" value="1"/>
</dbReference>
<proteinExistence type="evidence at transcript level"/>
<dbReference type="PROSITE" id="PS50012">
    <property type="entry name" value="RCC1_3"/>
    <property type="match status" value="7"/>
</dbReference>
<comment type="subcellular location">
    <subcellularLocation>
        <location evidence="1">Cytoplasm</location>
    </subcellularLocation>
</comment>
<dbReference type="Gene3D" id="3.90.1750.10">
    <property type="entry name" value="Hect, E3 ligase catalytic domains"/>
    <property type="match status" value="1"/>
</dbReference>
<protein>
    <submittedName>
        <fullName evidence="9">E3 ubiquitin-protein ligase HERC4</fullName>
    </submittedName>
</protein>
<dbReference type="InterPro" id="IPR051709">
    <property type="entry name" value="Ub-ligase/GTPase-reg"/>
</dbReference>
<evidence type="ECO:0000313" key="9">
    <source>
        <dbReference type="EMBL" id="LAC21795.1"/>
    </source>
</evidence>
<dbReference type="GO" id="GO:0005737">
    <property type="term" value="C:cytoplasm"/>
    <property type="evidence" value="ECO:0007669"/>
    <property type="project" value="UniProtKB-SubCell"/>
</dbReference>
<feature type="repeat" description="RCC1" evidence="7">
    <location>
        <begin position="289"/>
        <end position="344"/>
    </location>
</feature>
<dbReference type="InterPro" id="IPR035983">
    <property type="entry name" value="Hect_E3_ubiquitin_ligase"/>
</dbReference>
<organism evidence="9">
    <name type="scientific">Hirondellea gigas</name>
    <dbReference type="NCBI Taxonomy" id="1518452"/>
    <lineage>
        <taxon>Eukaryota</taxon>
        <taxon>Metazoa</taxon>
        <taxon>Ecdysozoa</taxon>
        <taxon>Arthropoda</taxon>
        <taxon>Crustacea</taxon>
        <taxon>Multicrustacea</taxon>
        <taxon>Malacostraca</taxon>
        <taxon>Eumalacostraca</taxon>
        <taxon>Peracarida</taxon>
        <taxon>Amphipoda</taxon>
        <taxon>Amphilochidea</taxon>
        <taxon>Lysianassida</taxon>
        <taxon>Lysianassidira</taxon>
        <taxon>Lysianassoidea</taxon>
        <taxon>Lysianassidae</taxon>
        <taxon>Hirondellea</taxon>
    </lineage>
</organism>
<keyword evidence="3" id="KW-0808">Transferase</keyword>
<dbReference type="SUPFAM" id="SSF50985">
    <property type="entry name" value="RCC1/BLIP-II"/>
    <property type="match status" value="1"/>
</dbReference>
<feature type="repeat" description="RCC1" evidence="7">
    <location>
        <begin position="1"/>
        <end position="64"/>
    </location>
</feature>
<dbReference type="Pfam" id="PF00632">
    <property type="entry name" value="HECT"/>
    <property type="match status" value="1"/>
</dbReference>
<feature type="repeat" description="RCC1" evidence="7">
    <location>
        <begin position="344"/>
        <end position="411"/>
    </location>
</feature>
<evidence type="ECO:0000259" key="8">
    <source>
        <dbReference type="PROSITE" id="PS50237"/>
    </source>
</evidence>
<feature type="repeat" description="RCC1" evidence="7">
    <location>
        <begin position="171"/>
        <end position="222"/>
    </location>
</feature>
<dbReference type="Gene3D" id="3.30.2160.10">
    <property type="entry name" value="Hect, E3 ligase catalytic domain"/>
    <property type="match status" value="1"/>
</dbReference>
<dbReference type="PROSITE" id="PS00626">
    <property type="entry name" value="RCC1_2"/>
    <property type="match status" value="3"/>
</dbReference>
<dbReference type="SUPFAM" id="SSF56204">
    <property type="entry name" value="Hect, E3 ligase catalytic domain"/>
    <property type="match status" value="1"/>
</dbReference>
<evidence type="ECO:0000256" key="4">
    <source>
        <dbReference type="ARBA" id="ARBA00022737"/>
    </source>
</evidence>
<dbReference type="InterPro" id="IPR058923">
    <property type="entry name" value="RCC1-like_dom"/>
</dbReference>
<evidence type="ECO:0000256" key="3">
    <source>
        <dbReference type="ARBA" id="ARBA00022679"/>
    </source>
</evidence>
<feature type="active site" description="Glycyl thioester intermediate" evidence="6">
    <location>
        <position position="1127"/>
    </location>
</feature>
<keyword evidence="2" id="KW-0963">Cytoplasm</keyword>
<dbReference type="InterPro" id="IPR000408">
    <property type="entry name" value="Reg_chr_condens"/>
</dbReference>
<feature type="repeat" description="RCC1" evidence="7">
    <location>
        <begin position="120"/>
        <end position="170"/>
    </location>
</feature>
<accession>A0A6A7FUR7</accession>
<evidence type="ECO:0000256" key="1">
    <source>
        <dbReference type="ARBA" id="ARBA00004496"/>
    </source>
</evidence>
<keyword evidence="4" id="KW-0677">Repeat</keyword>
<evidence type="ECO:0000256" key="2">
    <source>
        <dbReference type="ARBA" id="ARBA00022490"/>
    </source>
</evidence>
<feature type="domain" description="HECT" evidence="8">
    <location>
        <begin position="835"/>
        <end position="1159"/>
    </location>
</feature>
<reference evidence="9" key="1">
    <citation type="submission" date="2017-11" db="EMBL/GenBank/DDBJ databases">
        <title>The sensing device of the deep-sea amphipod.</title>
        <authorList>
            <person name="Kobayashi H."/>
            <person name="Nagahama T."/>
            <person name="Arai W."/>
            <person name="Sasagawa Y."/>
            <person name="Umeda M."/>
            <person name="Hayashi T."/>
            <person name="Nikaido I."/>
            <person name="Watanabe H."/>
            <person name="Oguri K."/>
            <person name="Kitazato H."/>
            <person name="Fujioka K."/>
            <person name="Kido Y."/>
            <person name="Takami H."/>
        </authorList>
    </citation>
    <scope>NUCLEOTIDE SEQUENCE</scope>
    <source>
        <tissue evidence="9">Whole body</tissue>
    </source>
</reference>
<dbReference type="Gene3D" id="3.30.2410.10">
    <property type="entry name" value="Hect, E3 ligase catalytic domain"/>
    <property type="match status" value="1"/>
</dbReference>
<evidence type="ECO:0000256" key="6">
    <source>
        <dbReference type="PROSITE-ProRule" id="PRU00104"/>
    </source>
</evidence>
<dbReference type="Pfam" id="PF00415">
    <property type="entry name" value="RCC1"/>
    <property type="match status" value="1"/>
</dbReference>
<dbReference type="CDD" id="cd00078">
    <property type="entry name" value="HECTc"/>
    <property type="match status" value="1"/>
</dbReference>
<dbReference type="GO" id="GO:0009966">
    <property type="term" value="P:regulation of signal transduction"/>
    <property type="evidence" value="ECO:0007669"/>
    <property type="project" value="UniProtKB-ARBA"/>
</dbReference>
<dbReference type="AlphaFoldDB" id="A0A6A7FUR7"/>
<dbReference type="Gene3D" id="2.130.10.30">
    <property type="entry name" value="Regulator of chromosome condensation 1/beta-lactamase-inhibitor protein II"/>
    <property type="match status" value="3"/>
</dbReference>
<dbReference type="PRINTS" id="PR00633">
    <property type="entry name" value="RCCNDNSATION"/>
</dbReference>
<sequence length="1159" mass="129011">MALYGWGSNRCEQLGLSLGDSAAAASNIKQEPCIVQPTRYKLFTTSHIKQVAAGLEHTLFLTDDGKVFVAGNGENGQLGLLLPPANKIVAIPRQVPVLKTHNIVQVAAGEQHSVAVTSYGEVYCWGDNNFGQTGLDMDKVLFPLLLKRLHKSPVVQVACGAHHTLALTADGVVYGWGLNSNGQLGLIPSDPVMQPVAITSLSCLPIIQLSCGDQMSACISRAGFLVTWGSNRQGQLGRIIKPEQLPYSTNARLDNSSLPHVVQQLANYSVPIVHVSAGSNHVAVLDAQGKLWTYGGNGGGALGHGGTCTEGSFNDRPTPVSDFVGSRVTQVECGRSHNLAVVKGQVYCFGNGSRGQLGVATLPPRGYISSPRLVDATWMSDADAGVPSTTDFDSTATSACGGSAATTHVKEVFCGSDCSFLAVSCDVALCVDRSLWPRLPAPVPVSAAADEDADKCETMDTSESLASGCEAGGPSYALVSDENEDTEANGLRKRKRSLERMEVNESVAVARCPFLPVYELQLEHLQYMAHLKQDCIVDGQIFSYLETAIGSVQCWNQSFLSEMENRNTDHHYIDLNLVYKYMTLMRTITRDTAKDMFLQGLDCVVGDLPQDFVTKECLRCFILLCLTPQFAVPENYSMLHIAYAVKIMNIRKPSLNILRDWFKSLPLQEWNQVVVCFVTAARYKLRCSRGGETSMSSETEVFFLLLEFLYKTNKTRESGVKPEVFYVPEIYDKVQLAMDYINYRNSRTLPQQQSQVFFCSFPFLFDAKCKCLVLRCSTIMQMRRAMSIETMANNYFGGPFEIFLRSLQLQEVCLKLNIRRDYMINDTLLALQQSSTNDLKLPINVSFVGEVAQDDGGVRKEFFLLLMRDILNPNFGMFKEYETNCIWFAEETFETDQMYCLVGTLCGLAIYNNVIINLPFPLPLYKKLLDEPITLDDLATLEPTMTRGMREMLSYEGDVEMDLMLNFMITRKEFDTPVDKALKPDGENIPVNNENRKEYVDLVVDFIFNTSISQQYNAFKEGFQKVCDSEILCFFQPLELMGLVAGNEDYDWGEFKKNATYKGVYSATHETIVMFWQVFLELPLEDKKKFLMFLTGCDRAPIQGIGSIIIVVVPVHNTNLLPVAHTCMNQLDLPLYCTKERLRYKLTLAIRHSEGFGIV</sequence>
<evidence type="ECO:0000256" key="7">
    <source>
        <dbReference type="PROSITE-ProRule" id="PRU00235"/>
    </source>
</evidence>
<keyword evidence="5 6" id="KW-0833">Ubl conjugation pathway</keyword>
<dbReference type="FunFam" id="3.30.2160.10:FF:000004">
    <property type="entry name" value="probable E3 ubiquitin-protein ligase HERC4 isoform X1"/>
    <property type="match status" value="1"/>
</dbReference>
<evidence type="ECO:0000256" key="5">
    <source>
        <dbReference type="ARBA" id="ARBA00022786"/>
    </source>
</evidence>
<name>A0A6A7FUR7_9CRUS</name>
<dbReference type="EMBL" id="IACT01002522">
    <property type="protein sequence ID" value="LAC21795.1"/>
    <property type="molecule type" value="mRNA"/>
</dbReference>
<dbReference type="InterPro" id="IPR009091">
    <property type="entry name" value="RCC1/BLIP-II"/>
</dbReference>
<dbReference type="InterPro" id="IPR000569">
    <property type="entry name" value="HECT_dom"/>
</dbReference>
<dbReference type="PANTHER" id="PTHR45622">
    <property type="entry name" value="UBIQUITIN-PROTEIN LIGASE E3A-RELATED"/>
    <property type="match status" value="1"/>
</dbReference>
<feature type="repeat" description="RCC1" evidence="7">
    <location>
        <begin position="223"/>
        <end position="288"/>
    </location>
</feature>
<dbReference type="GO" id="GO:0004842">
    <property type="term" value="F:ubiquitin-protein transferase activity"/>
    <property type="evidence" value="ECO:0007669"/>
    <property type="project" value="InterPro"/>
</dbReference>
<feature type="repeat" description="RCC1" evidence="7">
    <location>
        <begin position="65"/>
        <end position="119"/>
    </location>
</feature>